<dbReference type="Pfam" id="PF00063">
    <property type="entry name" value="Myosin_head"/>
    <property type="match status" value="1"/>
</dbReference>
<dbReference type="Gene3D" id="3.40.850.10">
    <property type="entry name" value="Kinesin motor domain"/>
    <property type="match status" value="1"/>
</dbReference>
<dbReference type="InterPro" id="IPR001609">
    <property type="entry name" value="Myosin_head_motor_dom-like"/>
</dbReference>
<evidence type="ECO:0000256" key="3">
    <source>
        <dbReference type="ARBA" id="ARBA00022840"/>
    </source>
</evidence>
<evidence type="ECO:0000256" key="1">
    <source>
        <dbReference type="ARBA" id="ARBA00008314"/>
    </source>
</evidence>
<keyword evidence="14" id="KW-1185">Reference proteome</keyword>
<keyword evidence="3 8" id="KW-0067">ATP-binding</keyword>
<dbReference type="InParanoid" id="H3CZ56"/>
<feature type="region of interest" description="Disordered" evidence="10">
    <location>
        <begin position="1240"/>
        <end position="1269"/>
    </location>
</feature>
<dbReference type="FunFam" id="1.10.10.820:FF:000001">
    <property type="entry name" value="Myosin heavy chain"/>
    <property type="match status" value="1"/>
</dbReference>
<dbReference type="PROSITE" id="PS51456">
    <property type="entry name" value="MYOSIN_MOTOR"/>
    <property type="match status" value="1"/>
</dbReference>
<comment type="similarity">
    <text evidence="1 8">Belongs to the TRAFAC class myosin-kinesin ATPase superfamily. Myosin family.</text>
</comment>
<dbReference type="PANTHER" id="PTHR13140:SF853">
    <property type="entry name" value="UNCONVENTIONAL MYOSIN-VB ISOFORM X2"/>
    <property type="match status" value="1"/>
</dbReference>
<evidence type="ECO:0000313" key="14">
    <source>
        <dbReference type="Proteomes" id="UP000007303"/>
    </source>
</evidence>
<keyword evidence="2 8" id="KW-0547">Nucleotide-binding</keyword>
<evidence type="ECO:0000259" key="11">
    <source>
        <dbReference type="PROSITE" id="PS51126"/>
    </source>
</evidence>
<dbReference type="Gene3D" id="1.20.58.530">
    <property type="match status" value="1"/>
</dbReference>
<dbReference type="Proteomes" id="UP000007303">
    <property type="component" value="Unassembled WGS sequence"/>
</dbReference>
<evidence type="ECO:0000256" key="4">
    <source>
        <dbReference type="ARBA" id="ARBA00023054"/>
    </source>
</evidence>
<keyword evidence="5 8" id="KW-0518">Myosin</keyword>
<dbReference type="Gene3D" id="3.30.70.1590">
    <property type="match status" value="1"/>
</dbReference>
<organism evidence="13 14">
    <name type="scientific">Tetraodon nigroviridis</name>
    <name type="common">Spotted green pufferfish</name>
    <name type="synonym">Chelonodon nigroviridis</name>
    <dbReference type="NCBI Taxonomy" id="99883"/>
    <lineage>
        <taxon>Eukaryota</taxon>
        <taxon>Metazoa</taxon>
        <taxon>Chordata</taxon>
        <taxon>Craniata</taxon>
        <taxon>Vertebrata</taxon>
        <taxon>Euteleostomi</taxon>
        <taxon>Actinopterygii</taxon>
        <taxon>Neopterygii</taxon>
        <taxon>Teleostei</taxon>
        <taxon>Neoteleostei</taxon>
        <taxon>Acanthomorphata</taxon>
        <taxon>Eupercaria</taxon>
        <taxon>Tetraodontiformes</taxon>
        <taxon>Tetradontoidea</taxon>
        <taxon>Tetraodontidae</taxon>
        <taxon>Tetraodon</taxon>
    </lineage>
</organism>
<dbReference type="SUPFAM" id="SSF50084">
    <property type="entry name" value="Myosin S1 fragment, N-terminal domain"/>
    <property type="match status" value="1"/>
</dbReference>
<feature type="domain" description="Myosin motor" evidence="12">
    <location>
        <begin position="68"/>
        <end position="752"/>
    </location>
</feature>
<dbReference type="PRINTS" id="PR00193">
    <property type="entry name" value="MYOSINHEAVY"/>
</dbReference>
<dbReference type="GO" id="GO:0016459">
    <property type="term" value="C:myosin complex"/>
    <property type="evidence" value="ECO:0007669"/>
    <property type="project" value="UniProtKB-KW"/>
</dbReference>
<evidence type="ECO:0000256" key="6">
    <source>
        <dbReference type="ARBA" id="ARBA00023175"/>
    </source>
</evidence>
<dbReference type="OMA" id="DMTALWL"/>
<dbReference type="SMART" id="SM01132">
    <property type="entry name" value="DIL"/>
    <property type="match status" value="1"/>
</dbReference>
<keyword evidence="4 9" id="KW-0175">Coiled coil</keyword>
<feature type="region of interest" description="Disordered" evidence="10">
    <location>
        <begin position="1084"/>
        <end position="1110"/>
    </location>
</feature>
<dbReference type="SMART" id="SM00242">
    <property type="entry name" value="MYSc"/>
    <property type="match status" value="1"/>
</dbReference>
<evidence type="ECO:0000256" key="2">
    <source>
        <dbReference type="ARBA" id="ARBA00022741"/>
    </source>
</evidence>
<evidence type="ECO:0000259" key="12">
    <source>
        <dbReference type="PROSITE" id="PS51456"/>
    </source>
</evidence>
<feature type="binding site" evidence="8">
    <location>
        <begin position="162"/>
        <end position="169"/>
    </location>
    <ligand>
        <name>ATP</name>
        <dbReference type="ChEBI" id="CHEBI:30616"/>
    </ligand>
</feature>
<dbReference type="InterPro" id="IPR036103">
    <property type="entry name" value="MYSc_Myo5"/>
</dbReference>
<dbReference type="PROSITE" id="PS50096">
    <property type="entry name" value="IQ"/>
    <property type="match status" value="4"/>
</dbReference>
<reference evidence="13" key="3">
    <citation type="submission" date="2025-09" db="UniProtKB">
        <authorList>
            <consortium name="Ensembl"/>
        </authorList>
    </citation>
    <scope>IDENTIFICATION</scope>
</reference>
<dbReference type="Pfam" id="PF00612">
    <property type="entry name" value="IQ"/>
    <property type="match status" value="5"/>
</dbReference>
<evidence type="ECO:0000256" key="9">
    <source>
        <dbReference type="SAM" id="Coils"/>
    </source>
</evidence>
<dbReference type="GO" id="GO:0016020">
    <property type="term" value="C:membrane"/>
    <property type="evidence" value="ECO:0007669"/>
    <property type="project" value="TreeGrafter"/>
</dbReference>
<dbReference type="GO" id="GO:0051015">
    <property type="term" value="F:actin filament binding"/>
    <property type="evidence" value="ECO:0007669"/>
    <property type="project" value="TreeGrafter"/>
</dbReference>
<dbReference type="GeneTree" id="ENSGT00940000155402"/>
<dbReference type="InterPro" id="IPR027417">
    <property type="entry name" value="P-loop_NTPase"/>
</dbReference>
<evidence type="ECO:0000256" key="10">
    <source>
        <dbReference type="SAM" id="MobiDB-lite"/>
    </source>
</evidence>
<dbReference type="Gene3D" id="1.10.10.820">
    <property type="match status" value="1"/>
</dbReference>
<name>H3CZ56_TETNG</name>
<reference evidence="14" key="1">
    <citation type="journal article" date="2004" name="Nature">
        <title>Genome duplication in the teleost fish Tetraodon nigroviridis reveals the early vertebrate proto-karyotype.</title>
        <authorList>
            <person name="Jaillon O."/>
            <person name="Aury J.-M."/>
            <person name="Brunet F."/>
            <person name="Petit J.-L."/>
            <person name="Stange-Thomann N."/>
            <person name="Mauceli E."/>
            <person name="Bouneau L."/>
            <person name="Fischer C."/>
            <person name="Ozouf-Costaz C."/>
            <person name="Bernot A."/>
            <person name="Nicaud S."/>
            <person name="Jaffe D."/>
            <person name="Fisher S."/>
            <person name="Lutfalla G."/>
            <person name="Dossat C."/>
            <person name="Segurens B."/>
            <person name="Dasilva C."/>
            <person name="Salanoubat M."/>
            <person name="Levy M."/>
            <person name="Boudet N."/>
            <person name="Castellano S."/>
            <person name="Anthouard V."/>
            <person name="Jubin C."/>
            <person name="Castelli V."/>
            <person name="Katinka M."/>
            <person name="Vacherie B."/>
            <person name="Biemont C."/>
            <person name="Skalli Z."/>
            <person name="Cattolico L."/>
            <person name="Poulain J."/>
            <person name="De Berardinis V."/>
            <person name="Cruaud C."/>
            <person name="Duprat S."/>
            <person name="Brottier P."/>
            <person name="Coutanceau J.-P."/>
            <person name="Gouzy J."/>
            <person name="Parra G."/>
            <person name="Lardier G."/>
            <person name="Chapple C."/>
            <person name="McKernan K.J."/>
            <person name="McEwan P."/>
            <person name="Bosak S."/>
            <person name="Kellis M."/>
            <person name="Volff J.-N."/>
            <person name="Guigo R."/>
            <person name="Zody M.C."/>
            <person name="Mesirov J."/>
            <person name="Lindblad-Toh K."/>
            <person name="Birren B."/>
            <person name="Nusbaum C."/>
            <person name="Kahn D."/>
            <person name="Robinson-Rechavi M."/>
            <person name="Laudet V."/>
            <person name="Schachter V."/>
            <person name="Quetier F."/>
            <person name="Saurin W."/>
            <person name="Scarpelli C."/>
            <person name="Wincker P."/>
            <person name="Lander E.S."/>
            <person name="Weissenbach J."/>
            <person name="Roest Crollius H."/>
        </authorList>
    </citation>
    <scope>NUCLEOTIDE SEQUENCE [LARGE SCALE GENOMIC DNA]</scope>
</reference>
<dbReference type="CDD" id="cd01380">
    <property type="entry name" value="MYSc_Myo5"/>
    <property type="match status" value="1"/>
</dbReference>
<evidence type="ECO:0000256" key="7">
    <source>
        <dbReference type="ARBA" id="ARBA00023203"/>
    </source>
</evidence>
<feature type="region of interest" description="Disordered" evidence="10">
    <location>
        <begin position="968"/>
        <end position="987"/>
    </location>
</feature>
<dbReference type="GO" id="GO:0005524">
    <property type="term" value="F:ATP binding"/>
    <property type="evidence" value="ECO:0007669"/>
    <property type="project" value="UniProtKB-UniRule"/>
</dbReference>
<feature type="region of interest" description="Disordered" evidence="10">
    <location>
        <begin position="1321"/>
        <end position="1344"/>
    </location>
</feature>
<dbReference type="HOGENOM" id="CLU_000192_9_3_1"/>
<evidence type="ECO:0000256" key="8">
    <source>
        <dbReference type="PROSITE-ProRule" id="PRU00782"/>
    </source>
</evidence>
<evidence type="ECO:0000256" key="5">
    <source>
        <dbReference type="ARBA" id="ARBA00023123"/>
    </source>
</evidence>
<dbReference type="InterPro" id="IPR036961">
    <property type="entry name" value="Kinesin_motor_dom_sf"/>
</dbReference>
<dbReference type="GO" id="GO:0005737">
    <property type="term" value="C:cytoplasm"/>
    <property type="evidence" value="ECO:0007669"/>
    <property type="project" value="TreeGrafter"/>
</dbReference>
<reference evidence="13" key="2">
    <citation type="submission" date="2025-08" db="UniProtKB">
        <authorList>
            <consortium name="Ensembl"/>
        </authorList>
    </citation>
    <scope>IDENTIFICATION</scope>
</reference>
<feature type="coiled-coil region" evidence="9">
    <location>
        <begin position="1282"/>
        <end position="1309"/>
    </location>
</feature>
<dbReference type="Gene3D" id="1.20.5.190">
    <property type="match status" value="3"/>
</dbReference>
<evidence type="ECO:0000313" key="13">
    <source>
        <dbReference type="Ensembl" id="ENSTNIP00000013541.1"/>
    </source>
</evidence>
<feature type="region of interest" description="Actin-binding" evidence="8">
    <location>
        <begin position="632"/>
        <end position="654"/>
    </location>
</feature>
<dbReference type="Ensembl" id="ENSTNIT00000013735.1">
    <property type="protein sequence ID" value="ENSTNIP00000013541.1"/>
    <property type="gene ID" value="ENSTNIG00000010628.1"/>
</dbReference>
<dbReference type="SUPFAM" id="SSF52540">
    <property type="entry name" value="P-loop containing nucleoside triphosphate hydrolases"/>
    <property type="match status" value="2"/>
</dbReference>
<accession>H3CZ56</accession>
<keyword evidence="7 8" id="KW-0009">Actin-binding</keyword>
<dbReference type="GO" id="GO:0007015">
    <property type="term" value="P:actin filament organization"/>
    <property type="evidence" value="ECO:0007669"/>
    <property type="project" value="TreeGrafter"/>
</dbReference>
<feature type="domain" description="Dilute" evidence="11">
    <location>
        <begin position="1407"/>
        <end position="1683"/>
    </location>
</feature>
<protein>
    <submittedName>
        <fullName evidence="13">Methyl-CpG binding domain protein 3b</fullName>
    </submittedName>
</protein>
<feature type="compositionally biased region" description="Polar residues" evidence="10">
    <location>
        <begin position="1259"/>
        <end position="1268"/>
    </location>
</feature>
<dbReference type="PROSITE" id="PS51126">
    <property type="entry name" value="DILUTE"/>
    <property type="match status" value="1"/>
</dbReference>
<proteinExistence type="inferred from homology"/>
<dbReference type="PANTHER" id="PTHR13140">
    <property type="entry name" value="MYOSIN"/>
    <property type="match status" value="1"/>
</dbReference>
<sequence>MASLELYSKGASVWVPDPDAVWASAVILQGYSPGDKHLRLQLSDGKEVKFPVASPSDLPPPGNPDILEGENDLTALSFLHEPAVLHNLRVRFLDYSSIYTYCGIVLVAINPYDQLPIYGEEVIDAYSGQDMADMEPHIFSVAEDAYRTMTREEKNQSIIISGESGSGKTVSAKFTMRYFAVVGGAAQQTSVEEKVLASNPIMESIGNAKTTRNDNSSRFGKYIEIGFGRKGDIIGANMRTYLLEKSRVVFQASAERNYHIFYQLCASRELPEMRSFKLDAPQHFHYTNQGGEMQIVGTDDLADLERTRSAFTILGVQPEQQMEIFRILAAILHLGNITIHASGRSSERSSVDVEDRSLAVFSKLLGVEGPQMAHWLCHRRLAVGGELLVKPVSAQQAVEARDALAKHVYGQLFAWTVHRLNSALRTQRGKPKSFTGVLDIYGFETFERNSFEQFCINYANEKLQQQFNRHVFHLEQEEYVREELAWNRIEFSDNQQCISLIEGPLGLLDLLDEECRMPKGSDESWVQKLYDQHLTSKAHPHFRKPRMSNSSFIVLHFADTVQYESDGFLDKNRDTVFEELVNILKASQSELVAELVQQQGSGSSAANGSVRSGKRATREHKLTVGFQFRQSLQMLMDTLNSTTPHYVRCIKPNDLKRAFLFDPRRTVQQLRACGVLETIRISAAGYPSRWTYEEFFSRYRLLLRGPQDQDQAQALCRRALPELIPDQDQYCFGKTKVFFRAGQVALLERLRAERLRGAAVTLQSRVRGWLARIQYLRFQQAAVTIQKFCRGALARRRAQTLRCCRAALVIQKTYRMVVVRQLFLVIRQAAVTIQAFARGALVRRTYRQLVAERAAVLLQARVRGWLARRTYRQVRAAVVFTQCCVRRRAARRQLLKLKTEARSVERFRELNKGMEVKLMQLQLKADYQARESAALRETLQVEREASSAELEALKAVIHKLECEIRQKPPPCPAISEDEAEERRRAKEKAAQEVLQLQQEVEALQREKDGLRKEAETLSARLLESEKEKSESVQQAVSQECASLRTELDEERRKYQGLLREFTRLEQRYDNLRDMSLLTEVLTQRNKGHRRTDSAQSLTCEPPSPTLLSPQSVTPLSLSPFPSAFPSPEEVRRVSVTSPTNERRVLAWKSEAPLVSDYGEEGRPPGERVRFLRPAPSSPPNQLMESMDVTRDPAVKMKGEDLAHAYDAVRVANRSRSLCWNLGFVCSRFLEGQLRGQRSQQEEQLRSLQQQLSRAVSGSPAGTHSQPSADATDLNAMFVPTHAKHLQELLEAREQECVGLRRQLKELKSAASLRRLLTHSSGSSDPFLPSTLTPEPRPSAPRRKPVAAGGLLECRKRDESKLIKNLITDLRVDVALSLPPGLASSVLFLCVCQADCGGDHAQARSLCSAAVTAMKGAVKKHGSDLDMTALWLKNVYLLHDLLTQHYLKETLDSDELLPLSSSMSDLIRALSDLCIQAYQQLLSITEQRLHSIIVPALLESENIPGLSASTVKLVTSRKRSGSDPRPAGGEAATMASVLRELGALHAALTRQALPPAQMQQAFHQLTHLIAASAVNSLLLRKDMCCWSRGIQIRFYNVSLLEEWLRSRGVLSGGAVAALEPLIQAVQLLQTGKKTEADAQALVQTCTALSGQQIVRILTLYTPHSDLDERVTLNFIRTIQGLLKARADGQPPQLLMDVRRVFPVTFPYSPPPSLHAEQLVIPESLKVSFLRRV</sequence>
<dbReference type="CDD" id="cd15470">
    <property type="entry name" value="Myo5_CBD"/>
    <property type="match status" value="1"/>
</dbReference>
<dbReference type="SMART" id="SM00015">
    <property type="entry name" value="IQ"/>
    <property type="match status" value="6"/>
</dbReference>
<dbReference type="InterPro" id="IPR002710">
    <property type="entry name" value="Dilute_dom"/>
</dbReference>
<dbReference type="GO" id="GO:0000146">
    <property type="term" value="F:microfilament motor activity"/>
    <property type="evidence" value="ECO:0007669"/>
    <property type="project" value="TreeGrafter"/>
</dbReference>
<dbReference type="STRING" id="99883.ENSTNIP00000013541"/>
<keyword evidence="6 8" id="KW-0505">Motor protein</keyword>
<dbReference type="Gene3D" id="1.20.120.720">
    <property type="entry name" value="Myosin VI head, motor domain, U50 subdomain"/>
    <property type="match status" value="1"/>
</dbReference>
<dbReference type="InterPro" id="IPR000048">
    <property type="entry name" value="IQ_motif_EF-hand-BS"/>
</dbReference>
<dbReference type="Pfam" id="PF01843">
    <property type="entry name" value="DIL"/>
    <property type="match status" value="1"/>
</dbReference>